<gene>
    <name evidence="11" type="primary">purC</name>
    <name evidence="13" type="ORF">JVW63_09455</name>
</gene>
<dbReference type="NCBIfam" id="TIGR00081">
    <property type="entry name" value="purC"/>
    <property type="match status" value="1"/>
</dbReference>
<dbReference type="Proteomes" id="UP000705983">
    <property type="component" value="Unassembled WGS sequence"/>
</dbReference>
<organism evidence="13 14">
    <name type="scientific">Flaviflexus equikiangi</name>
    <dbReference type="NCBI Taxonomy" id="2758573"/>
    <lineage>
        <taxon>Bacteria</taxon>
        <taxon>Bacillati</taxon>
        <taxon>Actinomycetota</taxon>
        <taxon>Actinomycetes</taxon>
        <taxon>Actinomycetales</taxon>
        <taxon>Actinomycetaceae</taxon>
        <taxon>Flaviflexus</taxon>
    </lineage>
</organism>
<comment type="similarity">
    <text evidence="2 11">Belongs to the SAICAR synthetase family.</text>
</comment>
<comment type="catalytic activity">
    <reaction evidence="10 11">
        <text>5-amino-1-(5-phospho-D-ribosyl)imidazole-4-carboxylate + L-aspartate + ATP = (2S)-2-[5-amino-1-(5-phospho-beta-D-ribosyl)imidazole-4-carboxamido]succinate + ADP + phosphate + 2 H(+)</text>
        <dbReference type="Rhea" id="RHEA:22628"/>
        <dbReference type="ChEBI" id="CHEBI:15378"/>
        <dbReference type="ChEBI" id="CHEBI:29991"/>
        <dbReference type="ChEBI" id="CHEBI:30616"/>
        <dbReference type="ChEBI" id="CHEBI:43474"/>
        <dbReference type="ChEBI" id="CHEBI:58443"/>
        <dbReference type="ChEBI" id="CHEBI:77657"/>
        <dbReference type="ChEBI" id="CHEBI:456216"/>
        <dbReference type="EC" id="6.3.2.6"/>
    </reaction>
</comment>
<evidence type="ECO:0000256" key="1">
    <source>
        <dbReference type="ARBA" id="ARBA00004672"/>
    </source>
</evidence>
<evidence type="ECO:0000256" key="3">
    <source>
        <dbReference type="ARBA" id="ARBA00012217"/>
    </source>
</evidence>
<dbReference type="Gene3D" id="3.30.470.20">
    <property type="entry name" value="ATP-grasp fold, B domain"/>
    <property type="match status" value="1"/>
</dbReference>
<evidence type="ECO:0000256" key="6">
    <source>
        <dbReference type="ARBA" id="ARBA00022741"/>
    </source>
</evidence>
<evidence type="ECO:0000259" key="12">
    <source>
        <dbReference type="Pfam" id="PF01259"/>
    </source>
</evidence>
<keyword evidence="14" id="KW-1185">Reference proteome</keyword>
<evidence type="ECO:0000313" key="14">
    <source>
        <dbReference type="Proteomes" id="UP000705983"/>
    </source>
</evidence>
<feature type="domain" description="SAICAR synthetase/ADE2 N-terminal" evidence="12">
    <location>
        <begin position="15"/>
        <end position="271"/>
    </location>
</feature>
<dbReference type="EMBL" id="JAFFJS010000006">
    <property type="protein sequence ID" value="MBM9433917.1"/>
    <property type="molecule type" value="Genomic_DNA"/>
</dbReference>
<keyword evidence="7 11" id="KW-0658">Purine biosynthesis</keyword>
<dbReference type="RefSeq" id="WP_187997010.1">
    <property type="nucleotide sequence ID" value="NZ_JACEXG010000006.1"/>
</dbReference>
<dbReference type="PROSITE" id="PS01057">
    <property type="entry name" value="SAICAR_SYNTHETASE_1"/>
    <property type="match status" value="1"/>
</dbReference>
<keyword evidence="5 11" id="KW-0436">Ligase</keyword>
<dbReference type="InterPro" id="IPR001636">
    <property type="entry name" value="SAICAR_synth"/>
</dbReference>
<evidence type="ECO:0000256" key="7">
    <source>
        <dbReference type="ARBA" id="ARBA00022755"/>
    </source>
</evidence>
<evidence type="ECO:0000256" key="11">
    <source>
        <dbReference type="HAMAP-Rule" id="MF_00137"/>
    </source>
</evidence>
<dbReference type="Gene3D" id="3.30.200.20">
    <property type="entry name" value="Phosphorylase Kinase, domain 1"/>
    <property type="match status" value="1"/>
</dbReference>
<evidence type="ECO:0000256" key="9">
    <source>
        <dbReference type="ARBA" id="ARBA00030409"/>
    </source>
</evidence>
<name>A0ABS2TH04_9ACTO</name>
<dbReference type="InterPro" id="IPR018236">
    <property type="entry name" value="SAICAR_synthetase_CS"/>
</dbReference>
<proteinExistence type="inferred from homology"/>
<dbReference type="CDD" id="cd01414">
    <property type="entry name" value="SAICAR_synt_Sc"/>
    <property type="match status" value="1"/>
</dbReference>
<protein>
    <recommendedName>
        <fullName evidence="4 11">Phosphoribosylaminoimidazole-succinocarboxamide synthase</fullName>
        <ecNumber evidence="3 11">6.3.2.6</ecNumber>
    </recommendedName>
    <alternativeName>
        <fullName evidence="9 11">SAICAR synthetase</fullName>
    </alternativeName>
</protein>
<dbReference type="PANTHER" id="PTHR43700">
    <property type="entry name" value="PHOSPHORIBOSYLAMINOIMIDAZOLE-SUCCINOCARBOXAMIDE SYNTHASE"/>
    <property type="match status" value="1"/>
</dbReference>
<evidence type="ECO:0000256" key="4">
    <source>
        <dbReference type="ARBA" id="ARBA00016460"/>
    </source>
</evidence>
<evidence type="ECO:0000256" key="8">
    <source>
        <dbReference type="ARBA" id="ARBA00022840"/>
    </source>
</evidence>
<dbReference type="GO" id="GO:0004639">
    <property type="term" value="F:phosphoribosylaminoimidazolesuccinocarboxamide synthase activity"/>
    <property type="evidence" value="ECO:0007669"/>
    <property type="project" value="UniProtKB-EC"/>
</dbReference>
<dbReference type="PANTHER" id="PTHR43700:SF1">
    <property type="entry name" value="PHOSPHORIBOSYLAMINOIMIDAZOLE-SUCCINOCARBOXAMIDE SYNTHASE"/>
    <property type="match status" value="1"/>
</dbReference>
<comment type="pathway">
    <text evidence="1 11">Purine metabolism; IMP biosynthesis via de novo pathway; 5-amino-1-(5-phospho-D-ribosyl)imidazole-4-carboxamide from 5-amino-1-(5-phospho-D-ribosyl)imidazole-4-carboxylate: step 1/2.</text>
</comment>
<keyword evidence="6 11" id="KW-0547">Nucleotide-binding</keyword>
<dbReference type="HAMAP" id="MF_00137">
    <property type="entry name" value="SAICAR_synth"/>
    <property type="match status" value="1"/>
</dbReference>
<evidence type="ECO:0000313" key="13">
    <source>
        <dbReference type="EMBL" id="MBM9433917.1"/>
    </source>
</evidence>
<dbReference type="EC" id="6.3.2.6" evidence="3 11"/>
<dbReference type="Pfam" id="PF01259">
    <property type="entry name" value="SAICAR_synt"/>
    <property type="match status" value="1"/>
</dbReference>
<reference evidence="14" key="1">
    <citation type="submission" date="2021-02" db="EMBL/GenBank/DDBJ databases">
        <title>Leucobacter sp. CX169.</title>
        <authorList>
            <person name="Cheng Y."/>
        </authorList>
    </citation>
    <scope>NUCLEOTIDE SEQUENCE [LARGE SCALE GENOMIC DNA]</scope>
    <source>
        <strain evidence="14">JY899</strain>
    </source>
</reference>
<evidence type="ECO:0000256" key="2">
    <source>
        <dbReference type="ARBA" id="ARBA00010190"/>
    </source>
</evidence>
<evidence type="ECO:0000256" key="10">
    <source>
        <dbReference type="ARBA" id="ARBA00048475"/>
    </source>
</evidence>
<sequence>MNQSPTKNLRGWTHVKSGKVRDLYVPTELTTHSGRDTVLIVASDRISAFDHVLPTPIPGKGRILTSMTMWWFDQLNDVTQNHFVSVDVPDEVQGRAMLTERLQMVPVECVVRGYISGSALAEYRETGSICGIALPEGLREGDELPEPIFTPAAKADVGDHDVNITFEQVEEITGKDLARSLRSISLALYNRAREIAAKQGIILADTKFEFGRRLQPGETDLVLADEILTPDSSRFWDAGTYEPGKAQPSLDKQYIRDWLTSDESGWDRVSAPPELPAHVVEKTQERYIHAYERLTGQTWGR</sequence>
<dbReference type="PROSITE" id="PS01058">
    <property type="entry name" value="SAICAR_SYNTHETASE_2"/>
    <property type="match status" value="1"/>
</dbReference>
<dbReference type="NCBIfam" id="NF010568">
    <property type="entry name" value="PRK13961.1"/>
    <property type="match status" value="1"/>
</dbReference>
<dbReference type="SUPFAM" id="SSF56104">
    <property type="entry name" value="SAICAR synthase-like"/>
    <property type="match status" value="1"/>
</dbReference>
<keyword evidence="8 11" id="KW-0067">ATP-binding</keyword>
<evidence type="ECO:0000256" key="5">
    <source>
        <dbReference type="ARBA" id="ARBA00022598"/>
    </source>
</evidence>
<accession>A0ABS2TH04</accession>
<comment type="caution">
    <text evidence="13">The sequence shown here is derived from an EMBL/GenBank/DDBJ whole genome shotgun (WGS) entry which is preliminary data.</text>
</comment>
<dbReference type="InterPro" id="IPR028923">
    <property type="entry name" value="SAICAR_synt/ADE2_N"/>
</dbReference>